<comment type="catalytic activity">
    <reaction evidence="2">
        <text>RNA(n) + a ribonucleoside 5'-triphosphate = RNA(n+1) + diphosphate</text>
        <dbReference type="Rhea" id="RHEA:21248"/>
        <dbReference type="Rhea" id="RHEA-COMP:14527"/>
        <dbReference type="Rhea" id="RHEA-COMP:17342"/>
        <dbReference type="ChEBI" id="CHEBI:33019"/>
        <dbReference type="ChEBI" id="CHEBI:61557"/>
        <dbReference type="ChEBI" id="CHEBI:140395"/>
        <dbReference type="EC" id="2.7.7.48"/>
    </reaction>
</comment>
<dbReference type="GO" id="GO:0031380">
    <property type="term" value="C:nuclear RNA-directed RNA polymerase complex"/>
    <property type="evidence" value="ECO:0007669"/>
    <property type="project" value="TreeGrafter"/>
</dbReference>
<feature type="domain" description="RDRP core" evidence="3">
    <location>
        <begin position="260"/>
        <end position="374"/>
    </location>
</feature>
<feature type="domain" description="RDRP3-5 N-terminal" evidence="4">
    <location>
        <begin position="18"/>
        <end position="94"/>
    </location>
</feature>
<evidence type="ECO:0000256" key="2">
    <source>
        <dbReference type="RuleBase" id="RU363098"/>
    </source>
</evidence>
<organism evidence="6">
    <name type="scientific">Brassica oleracea</name>
    <name type="common">Wild cabbage</name>
    <dbReference type="NCBI Taxonomy" id="3712"/>
    <lineage>
        <taxon>Eukaryota</taxon>
        <taxon>Viridiplantae</taxon>
        <taxon>Streptophyta</taxon>
        <taxon>Embryophyta</taxon>
        <taxon>Tracheophyta</taxon>
        <taxon>Spermatophyta</taxon>
        <taxon>Magnoliopsida</taxon>
        <taxon>eudicotyledons</taxon>
        <taxon>Gunneridae</taxon>
        <taxon>Pentapetalae</taxon>
        <taxon>rosids</taxon>
        <taxon>malvids</taxon>
        <taxon>Brassicales</taxon>
        <taxon>Brassicaceae</taxon>
        <taxon>Brassiceae</taxon>
        <taxon>Brassica</taxon>
    </lineage>
</organism>
<keyword evidence="2" id="KW-0696">RNA-directed RNA polymerase</keyword>
<proteinExistence type="inferred from homology"/>
<dbReference type="GO" id="GO:0030422">
    <property type="term" value="P:siRNA processing"/>
    <property type="evidence" value="ECO:0007669"/>
    <property type="project" value="TreeGrafter"/>
</dbReference>
<evidence type="ECO:0000313" key="6">
    <source>
        <dbReference type="EMBL" id="VDD58568.1"/>
    </source>
</evidence>
<dbReference type="InterPro" id="IPR058697">
    <property type="entry name" value="RDRP3-5_N"/>
</dbReference>
<dbReference type="PANTHER" id="PTHR23079:SF56">
    <property type="entry name" value="RNA-DEPENDENT RNA POLYMERASE 3-RELATED"/>
    <property type="match status" value="1"/>
</dbReference>
<name>A0A3P6FZD3_BRAOL</name>
<feature type="domain" description="RDRP helical" evidence="5">
    <location>
        <begin position="150"/>
        <end position="219"/>
    </location>
</feature>
<keyword evidence="2" id="KW-0808">Transferase</keyword>
<evidence type="ECO:0000259" key="5">
    <source>
        <dbReference type="Pfam" id="PF26252"/>
    </source>
</evidence>
<dbReference type="PANTHER" id="PTHR23079">
    <property type="entry name" value="RNA-DEPENDENT RNA POLYMERASE"/>
    <property type="match status" value="1"/>
</dbReference>
<protein>
    <recommendedName>
        <fullName evidence="2">RNA-dependent RNA polymerase</fullName>
        <ecNumber evidence="2">2.7.7.48</ecNumber>
    </recommendedName>
</protein>
<comment type="function">
    <text evidence="1 2">Probably involved in the RNA silencing pathway and required for the generation of small interfering RNAs (siRNAs).</text>
</comment>
<keyword evidence="2" id="KW-0943">RNA-mediated gene silencing</keyword>
<keyword evidence="2" id="KW-0694">RNA-binding</keyword>
<evidence type="ECO:0000259" key="3">
    <source>
        <dbReference type="Pfam" id="PF05183"/>
    </source>
</evidence>
<dbReference type="EC" id="2.7.7.48" evidence="2"/>
<dbReference type="Pfam" id="PF26252">
    <property type="entry name" value="RdRP_helical"/>
    <property type="match status" value="1"/>
</dbReference>
<sequence length="374" mass="42138">MVTSSSYLICSNQASLHSEIALSNSVETVLKRIYGKHNHHPIKAETRRRLSSIPHELALETLSKVFNVDYVKGTLDGFIKYLLDQTVSSVYGSPLQCSGESPVLSPRTPGKKCCRKAIVGAEMSLLDYEVPSPKSLKLEVEGGSTLHVPPQLLALSELEFKKAFLLLSYIPGKNLGQVNITAEEIRQWKDLSMVAYEAAVWDRLGRHSCPSTDRRSLQWDSGNTHYYQCHVSPDGSYRFKVQTILQISFCHCHTLTHLHNVLGDENVLTVKFADVPGEATYCNDIYSTYKEIAKKGIMIGLRRYQFFVFKDGGKEEKKKDFSGKGVKCYFIRTDSTASNDMGQPYIFSGKSIHEARMHFMHVHTLPTLAKYMAR</sequence>
<dbReference type="InterPro" id="IPR007855">
    <property type="entry name" value="RDRP"/>
</dbReference>
<dbReference type="InterPro" id="IPR057596">
    <property type="entry name" value="RDRP_core"/>
</dbReference>
<reference evidence="6" key="1">
    <citation type="submission" date="2018-11" db="EMBL/GenBank/DDBJ databases">
        <authorList>
            <consortium name="Genoscope - CEA"/>
            <person name="William W."/>
        </authorList>
    </citation>
    <scope>NUCLEOTIDE SEQUENCE</scope>
</reference>
<evidence type="ECO:0000256" key="1">
    <source>
        <dbReference type="ARBA" id="ARBA00093763"/>
    </source>
</evidence>
<dbReference type="EMBL" id="LR031879">
    <property type="protein sequence ID" value="VDD58568.1"/>
    <property type="molecule type" value="Genomic_DNA"/>
</dbReference>
<comment type="similarity">
    <text evidence="2">Belongs to the RdRP family.</text>
</comment>
<evidence type="ECO:0000259" key="4">
    <source>
        <dbReference type="Pfam" id="PF26249"/>
    </source>
</evidence>
<dbReference type="InterPro" id="IPR058751">
    <property type="entry name" value="RDRP_helical"/>
</dbReference>
<keyword evidence="2" id="KW-0548">Nucleotidyltransferase</keyword>
<dbReference type="GO" id="GO:0003723">
    <property type="term" value="F:RNA binding"/>
    <property type="evidence" value="ECO:0007669"/>
    <property type="project" value="UniProtKB-KW"/>
</dbReference>
<accession>A0A3P6FZD3</accession>
<dbReference type="AlphaFoldDB" id="A0A3P6FZD3"/>
<gene>
    <name evidence="6" type="ORF">BOLC8T51797H</name>
</gene>
<dbReference type="Pfam" id="PF26249">
    <property type="entry name" value="4HB_RdRP3_N"/>
    <property type="match status" value="1"/>
</dbReference>
<dbReference type="Pfam" id="PF05183">
    <property type="entry name" value="RdRP"/>
    <property type="match status" value="1"/>
</dbReference>
<dbReference type="GO" id="GO:0003968">
    <property type="term" value="F:RNA-directed RNA polymerase activity"/>
    <property type="evidence" value="ECO:0007669"/>
    <property type="project" value="UniProtKB-KW"/>
</dbReference>